<keyword evidence="2" id="KW-0704">Schiff base</keyword>
<reference evidence="6 7" key="1">
    <citation type="submission" date="2016-02" db="EMBL/GenBank/DDBJ databases">
        <title>Comparative genomic and transcriptomic foundation for Pichia pastoris.</title>
        <authorList>
            <person name="Love K.R."/>
            <person name="Shah K.A."/>
            <person name="Whittaker C.A."/>
            <person name="Wu J."/>
            <person name="Bartlett M.C."/>
            <person name="Ma D."/>
            <person name="Leeson R.L."/>
            <person name="Priest M."/>
            <person name="Young S.K."/>
            <person name="Love J.C."/>
        </authorList>
    </citation>
    <scope>NUCLEOTIDE SEQUENCE [LARGE SCALE GENOMIC DNA]</scope>
    <source>
        <strain evidence="6 7">ATCC 28485</strain>
    </source>
</reference>
<organism evidence="6 7">
    <name type="scientific">Komagataella pastoris</name>
    <name type="common">Yeast</name>
    <name type="synonym">Pichia pastoris</name>
    <dbReference type="NCBI Taxonomy" id="4922"/>
    <lineage>
        <taxon>Eukaryota</taxon>
        <taxon>Fungi</taxon>
        <taxon>Dikarya</taxon>
        <taxon>Ascomycota</taxon>
        <taxon>Saccharomycotina</taxon>
        <taxon>Pichiomycetes</taxon>
        <taxon>Pichiales</taxon>
        <taxon>Pichiaceae</taxon>
        <taxon>Komagataella</taxon>
    </lineage>
</organism>
<dbReference type="PIRSF" id="PIRSF001365">
    <property type="entry name" value="DHDPS"/>
    <property type="match status" value="1"/>
</dbReference>
<gene>
    <name evidence="6" type="ORF">ATY40_BA7502949</name>
</gene>
<feature type="active site" description="Proton donor/acceptor" evidence="4">
    <location>
        <position position="140"/>
    </location>
</feature>
<dbReference type="Gene3D" id="3.20.20.70">
    <property type="entry name" value="Aldolase class I"/>
    <property type="match status" value="1"/>
</dbReference>
<feature type="active site" description="Schiff-base intermediate with substrate" evidence="4">
    <location>
        <position position="169"/>
    </location>
</feature>
<dbReference type="InterPro" id="IPR002220">
    <property type="entry name" value="DapA-like"/>
</dbReference>
<proteinExistence type="inferred from homology"/>
<dbReference type="OrthoDB" id="191315at2759"/>
<dbReference type="Pfam" id="PF00701">
    <property type="entry name" value="DHDPS"/>
    <property type="match status" value="1"/>
</dbReference>
<evidence type="ECO:0000256" key="4">
    <source>
        <dbReference type="PIRSR" id="PIRSR001365-1"/>
    </source>
</evidence>
<keyword evidence="1 3" id="KW-0456">Lyase</keyword>
<evidence type="ECO:0000256" key="5">
    <source>
        <dbReference type="PIRSR" id="PIRSR001365-2"/>
    </source>
</evidence>
<dbReference type="PRINTS" id="PR00146">
    <property type="entry name" value="DHPICSNTHASE"/>
</dbReference>
<dbReference type="Proteomes" id="UP000094565">
    <property type="component" value="Chromosome 2"/>
</dbReference>
<dbReference type="SUPFAM" id="SSF51569">
    <property type="entry name" value="Aldolase"/>
    <property type="match status" value="1"/>
</dbReference>
<evidence type="ECO:0000313" key="7">
    <source>
        <dbReference type="Proteomes" id="UP000094565"/>
    </source>
</evidence>
<keyword evidence="7" id="KW-1185">Reference proteome</keyword>
<evidence type="ECO:0000256" key="2">
    <source>
        <dbReference type="ARBA" id="ARBA00023270"/>
    </source>
</evidence>
<feature type="binding site" evidence="5">
    <location>
        <position position="51"/>
    </location>
    <ligand>
        <name>pyruvate</name>
        <dbReference type="ChEBI" id="CHEBI:15361"/>
    </ligand>
</feature>
<dbReference type="GO" id="GO:0008840">
    <property type="term" value="F:4-hydroxy-tetrahydrodipicolinate synthase activity"/>
    <property type="evidence" value="ECO:0007669"/>
    <property type="project" value="TreeGrafter"/>
</dbReference>
<evidence type="ECO:0000313" key="6">
    <source>
        <dbReference type="EMBL" id="ANZ75111.1"/>
    </source>
</evidence>
<dbReference type="PANTHER" id="PTHR12128">
    <property type="entry name" value="DIHYDRODIPICOLINATE SYNTHASE"/>
    <property type="match status" value="1"/>
</dbReference>
<dbReference type="InterPro" id="IPR013785">
    <property type="entry name" value="Aldolase_TIM"/>
</dbReference>
<evidence type="ECO:0000256" key="1">
    <source>
        <dbReference type="ARBA" id="ARBA00023239"/>
    </source>
</evidence>
<dbReference type="PROSITE" id="PS00665">
    <property type="entry name" value="DHDPS_1"/>
    <property type="match status" value="1"/>
</dbReference>
<comment type="similarity">
    <text evidence="3">Belongs to the DapA family.</text>
</comment>
<dbReference type="CDD" id="cd00408">
    <property type="entry name" value="DHDPS-like"/>
    <property type="match status" value="1"/>
</dbReference>
<dbReference type="InterPro" id="IPR020624">
    <property type="entry name" value="Schiff_base-form_aldolases_CS"/>
</dbReference>
<protein>
    <submittedName>
        <fullName evidence="6">BA75_02949T0</fullName>
    </submittedName>
</protein>
<dbReference type="PANTHER" id="PTHR12128:SF68">
    <property type="entry name" value="DIHYDRODIPICOLINATE SYNTHETASE"/>
    <property type="match status" value="1"/>
</dbReference>
<name>A0A1B2JAU5_PICPA</name>
<evidence type="ECO:0000256" key="3">
    <source>
        <dbReference type="PIRNR" id="PIRNR001365"/>
    </source>
</evidence>
<sequence>MSPVPPAPGIYTPVPTFFKNDGYTIDFDANVKHAKFLKDNGIAGLVIMGSTGEGVHLTKEERAATIKAVHDALPDFPIIGGVVQNSLQDALDEIDSIKAAGATHAVVLSSNYYGAGIKQQGIIDWFTAVADKASLPILVYVYPGVSNNLFTDPATVIKLSGHPNIVGTKISHGDVSHHTIIATDKNVQQNNFNTFTGLGQLLVPTLSIGCKGTIDALSGAFPKIYVKIFQLMQDGKIEEAVKLQNTVSRGEEIVVNFGVIGIKKAIHLGAGIGENYLGRAPLNQDLPAGAWENLEHYFKEIQAVEKTL</sequence>
<dbReference type="AlphaFoldDB" id="A0A1B2JAU5"/>
<dbReference type="SMART" id="SM01130">
    <property type="entry name" value="DHDPS"/>
    <property type="match status" value="1"/>
</dbReference>
<accession>A0A1B2JAU5</accession>
<dbReference type="EMBL" id="CP014585">
    <property type="protein sequence ID" value="ANZ75111.1"/>
    <property type="molecule type" value="Genomic_DNA"/>
</dbReference>
<feature type="binding site" evidence="5">
    <location>
        <position position="214"/>
    </location>
    <ligand>
        <name>pyruvate</name>
        <dbReference type="ChEBI" id="CHEBI:15361"/>
    </ligand>
</feature>